<dbReference type="EMBL" id="BSNX01000075">
    <property type="protein sequence ID" value="GLQ75850.1"/>
    <property type="molecule type" value="Genomic_DNA"/>
</dbReference>
<reference evidence="3" key="1">
    <citation type="journal article" date="2019" name="Int. J. Syst. Evol. Microbiol.">
        <title>The Global Catalogue of Microorganisms (GCM) 10K type strain sequencing project: providing services to taxonomists for standard genome sequencing and annotation.</title>
        <authorList>
            <consortium name="The Broad Institute Genomics Platform"/>
            <consortium name="The Broad Institute Genome Sequencing Center for Infectious Disease"/>
            <person name="Wu L."/>
            <person name="Ma J."/>
        </authorList>
    </citation>
    <scope>NUCLEOTIDE SEQUENCE [LARGE SCALE GENOMIC DNA]</scope>
    <source>
        <strain evidence="3">NBRC 15640</strain>
    </source>
</reference>
<dbReference type="Proteomes" id="UP001156690">
    <property type="component" value="Unassembled WGS sequence"/>
</dbReference>
<evidence type="ECO:0000256" key="1">
    <source>
        <dbReference type="SAM" id="MobiDB-lite"/>
    </source>
</evidence>
<gene>
    <name evidence="2" type="ORF">GCM10007932_52130</name>
</gene>
<feature type="region of interest" description="Disordered" evidence="1">
    <location>
        <begin position="1"/>
        <end position="28"/>
    </location>
</feature>
<sequence>MFHIESLIHPALDPKDLSSKPIPTPETVSNKKASMCLILDNEAYSTHADFRFKGFMLNYLI</sequence>
<keyword evidence="3" id="KW-1185">Reference proteome</keyword>
<protein>
    <submittedName>
        <fullName evidence="2">Uncharacterized protein</fullName>
    </submittedName>
</protein>
<proteinExistence type="predicted"/>
<evidence type="ECO:0000313" key="3">
    <source>
        <dbReference type="Proteomes" id="UP001156690"/>
    </source>
</evidence>
<accession>A0AAV5NZ61</accession>
<organism evidence="2 3">
    <name type="scientific">Vibrio penaeicida</name>
    <dbReference type="NCBI Taxonomy" id="104609"/>
    <lineage>
        <taxon>Bacteria</taxon>
        <taxon>Pseudomonadati</taxon>
        <taxon>Pseudomonadota</taxon>
        <taxon>Gammaproteobacteria</taxon>
        <taxon>Vibrionales</taxon>
        <taxon>Vibrionaceae</taxon>
        <taxon>Vibrio</taxon>
    </lineage>
</organism>
<comment type="caution">
    <text evidence="2">The sequence shown here is derived from an EMBL/GenBank/DDBJ whole genome shotgun (WGS) entry which is preliminary data.</text>
</comment>
<name>A0AAV5NZ61_9VIBR</name>
<dbReference type="AlphaFoldDB" id="A0AAV5NZ61"/>
<evidence type="ECO:0000313" key="2">
    <source>
        <dbReference type="EMBL" id="GLQ75850.1"/>
    </source>
</evidence>